<evidence type="ECO:0000256" key="6">
    <source>
        <dbReference type="ARBA" id="ARBA00023306"/>
    </source>
</evidence>
<evidence type="ECO:0000313" key="8">
    <source>
        <dbReference type="EMBL" id="EST46129.1"/>
    </source>
</evidence>
<keyword evidence="4" id="KW-0498">Mitosis</keyword>
<accession>V6LZ67</accession>
<dbReference type="OrthoDB" id="1806at2759"/>
<dbReference type="GO" id="GO:0005654">
    <property type="term" value="C:nucleoplasm"/>
    <property type="evidence" value="ECO:0007669"/>
    <property type="project" value="TreeGrafter"/>
</dbReference>
<dbReference type="Pfam" id="PF02301">
    <property type="entry name" value="HORMA"/>
    <property type="match status" value="1"/>
</dbReference>
<evidence type="ECO:0000259" key="7">
    <source>
        <dbReference type="PROSITE" id="PS50815"/>
    </source>
</evidence>
<dbReference type="AlphaFoldDB" id="V6LZ67"/>
<dbReference type="GO" id="GO:0051301">
    <property type="term" value="P:cell division"/>
    <property type="evidence" value="ECO:0007669"/>
    <property type="project" value="UniProtKB-KW"/>
</dbReference>
<keyword evidence="6" id="KW-0131">Cell cycle</keyword>
<evidence type="ECO:0000256" key="4">
    <source>
        <dbReference type="ARBA" id="ARBA00022776"/>
    </source>
</evidence>
<evidence type="ECO:0000256" key="1">
    <source>
        <dbReference type="ARBA" id="ARBA00004123"/>
    </source>
</evidence>
<dbReference type="VEuPathDB" id="GiardiaDB:SS50377_24318"/>
<keyword evidence="3" id="KW-0132">Cell division</keyword>
<dbReference type="GO" id="GO:0007094">
    <property type="term" value="P:mitotic spindle assembly checkpoint signaling"/>
    <property type="evidence" value="ECO:0007669"/>
    <property type="project" value="TreeGrafter"/>
</dbReference>
<feature type="domain" description="HORMA" evidence="7">
    <location>
        <begin position="13"/>
        <end position="183"/>
    </location>
</feature>
<evidence type="ECO:0000256" key="5">
    <source>
        <dbReference type="ARBA" id="ARBA00023242"/>
    </source>
</evidence>
<dbReference type="GO" id="GO:0005737">
    <property type="term" value="C:cytoplasm"/>
    <property type="evidence" value="ECO:0007669"/>
    <property type="project" value="TreeGrafter"/>
</dbReference>
<evidence type="ECO:0000256" key="2">
    <source>
        <dbReference type="ARBA" id="ARBA00010348"/>
    </source>
</evidence>
<keyword evidence="5" id="KW-0539">Nucleus</keyword>
<dbReference type="InterPro" id="IPR045091">
    <property type="entry name" value="Mad2-like"/>
</dbReference>
<dbReference type="Proteomes" id="UP000018208">
    <property type="component" value="Unassembled WGS sequence"/>
</dbReference>
<dbReference type="PROSITE" id="PS50815">
    <property type="entry name" value="HORMA"/>
    <property type="match status" value="1"/>
</dbReference>
<dbReference type="PANTHER" id="PTHR11842">
    <property type="entry name" value="MITOTIC SPINDLE ASSEMBLY CHECKPOINT PROTEIN MAD2"/>
    <property type="match status" value="1"/>
</dbReference>
<gene>
    <name evidence="8" type="ORF">SS50377_14126</name>
    <name evidence="9" type="ORF">SS50377_24318</name>
</gene>
<protein>
    <submittedName>
        <fullName evidence="8">Mitotic spindle checkpoint protein MAD2</fullName>
    </submittedName>
</protein>
<comment type="subcellular location">
    <subcellularLocation>
        <location evidence="1">Nucleus</location>
    </subcellularLocation>
</comment>
<comment type="similarity">
    <text evidence="2">Belongs to the MAD2 family.</text>
</comment>
<keyword evidence="10" id="KW-1185">Reference proteome</keyword>
<organism evidence="8">
    <name type="scientific">Spironucleus salmonicida</name>
    <dbReference type="NCBI Taxonomy" id="348837"/>
    <lineage>
        <taxon>Eukaryota</taxon>
        <taxon>Metamonada</taxon>
        <taxon>Diplomonadida</taxon>
        <taxon>Hexamitidae</taxon>
        <taxon>Hexamitinae</taxon>
        <taxon>Spironucleus</taxon>
    </lineage>
</organism>
<evidence type="ECO:0000313" key="9">
    <source>
        <dbReference type="EMBL" id="KAH0574363.1"/>
    </source>
</evidence>
<name>V6LZ67_9EUKA</name>
<dbReference type="InterPro" id="IPR036570">
    <property type="entry name" value="HORMA_dom_sf"/>
</dbReference>
<evidence type="ECO:0000313" key="10">
    <source>
        <dbReference type="Proteomes" id="UP000018208"/>
    </source>
</evidence>
<dbReference type="GO" id="GO:0000776">
    <property type="term" value="C:kinetochore"/>
    <property type="evidence" value="ECO:0007669"/>
    <property type="project" value="TreeGrafter"/>
</dbReference>
<dbReference type="SUPFAM" id="SSF56019">
    <property type="entry name" value="The spindle assembly checkpoint protein mad2"/>
    <property type="match status" value="1"/>
</dbReference>
<evidence type="ECO:0000256" key="3">
    <source>
        <dbReference type="ARBA" id="ARBA00022618"/>
    </source>
</evidence>
<dbReference type="InterPro" id="IPR003511">
    <property type="entry name" value="HORMA_dom"/>
</dbReference>
<reference evidence="9" key="2">
    <citation type="submission" date="2020-12" db="EMBL/GenBank/DDBJ databases">
        <title>New Spironucleus salmonicida genome in near-complete chromosomes.</title>
        <authorList>
            <person name="Xu F."/>
            <person name="Kurt Z."/>
            <person name="Jimenez-Gonzalez A."/>
            <person name="Astvaldsson A."/>
            <person name="Andersson J.O."/>
            <person name="Svard S.G."/>
        </authorList>
    </citation>
    <scope>NUCLEOTIDE SEQUENCE</scope>
    <source>
        <strain evidence="9">ATCC 50377</strain>
    </source>
</reference>
<reference evidence="8 9" key="1">
    <citation type="journal article" date="2014" name="PLoS Genet.">
        <title>The Genome of Spironucleus salmonicida Highlights a Fish Pathogen Adapted to Fluctuating Environments.</title>
        <authorList>
            <person name="Xu F."/>
            <person name="Jerlstrom-Hultqvist J."/>
            <person name="Einarsson E."/>
            <person name="Astvaldsson A."/>
            <person name="Svard S.G."/>
            <person name="Andersson J.O."/>
        </authorList>
    </citation>
    <scope>NUCLEOTIDE SEQUENCE</scope>
    <source>
        <strain evidence="9">ATCC 50377</strain>
    </source>
</reference>
<dbReference type="PANTHER" id="PTHR11842:SF11">
    <property type="entry name" value="MITOTIC SPINDLE ASSEMBLY CHECKPOINT PROTEIN MAD2A"/>
    <property type="match status" value="1"/>
</dbReference>
<dbReference type="EMBL" id="AUWU02000004">
    <property type="protein sequence ID" value="KAH0574363.1"/>
    <property type="molecule type" value="Genomic_DNA"/>
</dbReference>
<proteinExistence type="inferred from homology"/>
<dbReference type="EMBL" id="KI546085">
    <property type="protein sequence ID" value="EST46129.1"/>
    <property type="molecule type" value="Genomic_DNA"/>
</dbReference>
<sequence>MTATTQVNAISLKGSTKTVTEYFAFAINQILYLRQVYPSNCFTTRPAYDLQLPVAQDEKLNAYLTQVLNITAQWLMTGQVKKIVLAILAGEKAIECWEFNVDSDTATNSDAKREIQAVMRQITASVSFLPVISEKVIFDIQVHADENALPPQGWETTKEALIQGQSVDFRKFQTGVHSVGTRVVYEERGGDI</sequence>
<dbReference type="Gene3D" id="3.30.900.10">
    <property type="entry name" value="HORMA domain"/>
    <property type="match status" value="1"/>
</dbReference>